<feature type="compositionally biased region" description="Basic and acidic residues" evidence="13">
    <location>
        <begin position="580"/>
        <end position="592"/>
    </location>
</feature>
<feature type="region of interest" description="Disordered" evidence="13">
    <location>
        <begin position="573"/>
        <end position="612"/>
    </location>
</feature>
<organism evidence="16 17">
    <name type="scientific">Zalophus californianus</name>
    <name type="common">California sealion</name>
    <dbReference type="NCBI Taxonomy" id="9704"/>
    <lineage>
        <taxon>Eukaryota</taxon>
        <taxon>Metazoa</taxon>
        <taxon>Chordata</taxon>
        <taxon>Craniata</taxon>
        <taxon>Vertebrata</taxon>
        <taxon>Euteleostomi</taxon>
        <taxon>Mammalia</taxon>
        <taxon>Eutheria</taxon>
        <taxon>Laurasiatheria</taxon>
        <taxon>Carnivora</taxon>
        <taxon>Caniformia</taxon>
        <taxon>Pinnipedia</taxon>
        <taxon>Otariidae</taxon>
        <taxon>Zalophus</taxon>
    </lineage>
</organism>
<feature type="region of interest" description="Disordered" evidence="13">
    <location>
        <begin position="1"/>
        <end position="33"/>
    </location>
</feature>
<evidence type="ECO:0000259" key="15">
    <source>
        <dbReference type="PROSITE" id="PS50804"/>
    </source>
</evidence>
<dbReference type="Pfam" id="PF02023">
    <property type="entry name" value="SCAN"/>
    <property type="match status" value="1"/>
</dbReference>
<dbReference type="CDD" id="cd07936">
    <property type="entry name" value="SCAN"/>
    <property type="match status" value="1"/>
</dbReference>
<sequence>MLPLAKALASPRNPQTPALGEQDGAPQPASPGDTEAWRLRFRQFQYRVAGGPHRALGQLWMLCRQWLRPEAHSKEQMLELLVLEQFLGALPSKMRTWVQSQGPRTCREAATLVEDLTQMSQQEVLVSLNDHQDKSISEEEDGKSPRSQKDPSQASELGLPQEGEWLQPAQPQRSPHTRAGAEASCTLGSLGLQPPSMKADRLKMLQHGVPSAACPGLGCSPLKPSIWDEPPCGQVGDRALRNRHSLPRLAQDAPQAEGGTWQAGAAPRDAVLQGTGGQGPAPEGPLHPSPQPGLVADPTLPSAQSSGPPKRPADSDAHLPLLKDTKASPEEAAQPAAAPSSGRSAATQVPPGARPFACVECGEVFTWVTHFIEHQKRHLEEGPFSCPECGKAFLHASVLEEHRKIHLLQPLRKRPRRGGGEGPGEAGPLEAADGGPRAQDADGDRRGEPSGRERPFECGVCGKAFPWMVHLLDHQKLHATQRPGTRHPRRVPPGDSDPRRARPAGDPGPATPAASPPVTATPGGLVLRGDPGPAASPGRRRACHLPRVTATLGRLPLWGDPGPAAFPGCLRAPAAFPSDSDPRRARPAERPGTRHPRCRVPQMTATPGGLVL</sequence>
<evidence type="ECO:0000256" key="11">
    <source>
        <dbReference type="PROSITE-ProRule" id="PRU00042"/>
    </source>
</evidence>
<dbReference type="PROSITE" id="PS50804">
    <property type="entry name" value="SCAN_BOX"/>
    <property type="match status" value="1"/>
</dbReference>
<comment type="function">
    <text evidence="1">May be involved in transcriptional regulation.</text>
</comment>
<dbReference type="OrthoDB" id="9427073at2759"/>
<evidence type="ECO:0000256" key="5">
    <source>
        <dbReference type="ARBA" id="ARBA00022771"/>
    </source>
</evidence>
<feature type="compositionally biased region" description="Basic and acidic residues" evidence="13">
    <location>
        <begin position="311"/>
        <end position="329"/>
    </location>
</feature>
<reference evidence="17" key="1">
    <citation type="submission" date="2025-08" db="UniProtKB">
        <authorList>
            <consortium name="RefSeq"/>
        </authorList>
    </citation>
    <scope>IDENTIFICATION</scope>
    <source>
        <tissue evidence="17">Blood</tissue>
    </source>
</reference>
<keyword evidence="3" id="KW-0479">Metal-binding</keyword>
<feature type="compositionally biased region" description="Low complexity" evidence="13">
    <location>
        <begin position="504"/>
        <end position="523"/>
    </location>
</feature>
<dbReference type="InterPro" id="IPR038269">
    <property type="entry name" value="SCAN_sf"/>
</dbReference>
<feature type="compositionally biased region" description="Low complexity" evidence="13">
    <location>
        <begin position="330"/>
        <end position="346"/>
    </location>
</feature>
<evidence type="ECO:0000256" key="13">
    <source>
        <dbReference type="SAM" id="MobiDB-lite"/>
    </source>
</evidence>
<evidence type="ECO:0000256" key="8">
    <source>
        <dbReference type="ARBA" id="ARBA00023125"/>
    </source>
</evidence>
<dbReference type="AlphaFoldDB" id="A0A6J2F3F6"/>
<dbReference type="CTD" id="284312"/>
<evidence type="ECO:0000256" key="9">
    <source>
        <dbReference type="ARBA" id="ARBA00023163"/>
    </source>
</evidence>
<dbReference type="PROSITE" id="PS50157">
    <property type="entry name" value="ZINC_FINGER_C2H2_2"/>
    <property type="match status" value="3"/>
</dbReference>
<feature type="region of interest" description="Disordered" evidence="13">
    <location>
        <begin position="130"/>
        <end position="156"/>
    </location>
</feature>
<feature type="domain" description="C2H2-type" evidence="14">
    <location>
        <begin position="456"/>
        <end position="483"/>
    </location>
</feature>
<keyword evidence="7" id="KW-0805">Transcription regulation</keyword>
<protein>
    <submittedName>
        <fullName evidence="17">Zinc finger and SCAN domain-containing protein 1</fullName>
    </submittedName>
</protein>
<feature type="domain" description="SCAN box" evidence="15">
    <location>
        <begin position="38"/>
        <end position="116"/>
    </location>
</feature>
<dbReference type="RefSeq" id="XP_027475096.1">
    <property type="nucleotide sequence ID" value="XM_027619295.2"/>
</dbReference>
<keyword evidence="5 11" id="KW-0863">Zinc-finger</keyword>
<evidence type="ECO:0000256" key="3">
    <source>
        <dbReference type="ARBA" id="ARBA00022723"/>
    </source>
</evidence>
<feature type="region of interest" description="Disordered" evidence="13">
    <location>
        <begin position="270"/>
        <end position="350"/>
    </location>
</feature>
<gene>
    <name evidence="17" type="primary">ZSCAN1</name>
</gene>
<keyword evidence="6" id="KW-0862">Zinc</keyword>
<dbReference type="SUPFAM" id="SSF47353">
    <property type="entry name" value="Retrovirus capsid dimerization domain-like"/>
    <property type="match status" value="1"/>
</dbReference>
<feature type="compositionally biased region" description="Low complexity" evidence="13">
    <location>
        <begin position="426"/>
        <end position="435"/>
    </location>
</feature>
<evidence type="ECO:0000256" key="4">
    <source>
        <dbReference type="ARBA" id="ARBA00022737"/>
    </source>
</evidence>
<dbReference type="InterPro" id="IPR036236">
    <property type="entry name" value="Znf_C2H2_sf"/>
</dbReference>
<feature type="region of interest" description="Disordered" evidence="13">
    <location>
        <begin position="409"/>
        <end position="454"/>
    </location>
</feature>
<proteinExistence type="predicted"/>
<evidence type="ECO:0000256" key="10">
    <source>
        <dbReference type="ARBA" id="ARBA00023242"/>
    </source>
</evidence>
<dbReference type="GO" id="GO:0008270">
    <property type="term" value="F:zinc ion binding"/>
    <property type="evidence" value="ECO:0007669"/>
    <property type="project" value="UniProtKB-KW"/>
</dbReference>
<feature type="compositionally biased region" description="Pro residues" evidence="13">
    <location>
        <begin position="282"/>
        <end position="291"/>
    </location>
</feature>
<name>A0A6J2F3F6_ZALCA</name>
<dbReference type="SUPFAM" id="SSF57667">
    <property type="entry name" value="beta-beta-alpha zinc fingers"/>
    <property type="match status" value="2"/>
</dbReference>
<evidence type="ECO:0000256" key="2">
    <source>
        <dbReference type="ARBA" id="ARBA00004123"/>
    </source>
</evidence>
<dbReference type="GO" id="GO:0005634">
    <property type="term" value="C:nucleus"/>
    <property type="evidence" value="ECO:0007669"/>
    <property type="project" value="UniProtKB-SubCell"/>
</dbReference>
<dbReference type="Gene3D" id="1.10.4020.10">
    <property type="entry name" value="DNA breaking-rejoining enzymes"/>
    <property type="match status" value="1"/>
</dbReference>
<dbReference type="GO" id="GO:0003677">
    <property type="term" value="F:DNA binding"/>
    <property type="evidence" value="ECO:0007669"/>
    <property type="project" value="UniProtKB-KW"/>
</dbReference>
<dbReference type="FunFam" id="1.10.4020.10:FF:000001">
    <property type="entry name" value="zinc finger protein 263 isoform X1"/>
    <property type="match status" value="1"/>
</dbReference>
<dbReference type="FunFam" id="3.30.160.60:FF:002343">
    <property type="entry name" value="Zinc finger protein 33A"/>
    <property type="match status" value="1"/>
</dbReference>
<dbReference type="Pfam" id="PF00096">
    <property type="entry name" value="zf-C2H2"/>
    <property type="match status" value="1"/>
</dbReference>
<dbReference type="SMART" id="SM00431">
    <property type="entry name" value="SCAN"/>
    <property type="match status" value="1"/>
</dbReference>
<feature type="domain" description="C2H2-type" evidence="14">
    <location>
        <begin position="384"/>
        <end position="406"/>
    </location>
</feature>
<keyword evidence="4" id="KW-0677">Repeat</keyword>
<keyword evidence="16" id="KW-1185">Reference proteome</keyword>
<dbReference type="GeneID" id="113936236"/>
<keyword evidence="8" id="KW-0238">DNA-binding</keyword>
<evidence type="ECO:0000256" key="7">
    <source>
        <dbReference type="ARBA" id="ARBA00023015"/>
    </source>
</evidence>
<dbReference type="FunFam" id="3.30.160.60:FF:000363">
    <property type="entry name" value="Zinc finger protein 239"/>
    <property type="match status" value="1"/>
</dbReference>
<evidence type="ECO:0000256" key="1">
    <source>
        <dbReference type="ARBA" id="ARBA00003767"/>
    </source>
</evidence>
<keyword evidence="10 12" id="KW-0539">Nucleus</keyword>
<evidence type="ECO:0000256" key="12">
    <source>
        <dbReference type="PROSITE-ProRule" id="PRU00187"/>
    </source>
</evidence>
<dbReference type="SMART" id="SM00355">
    <property type="entry name" value="ZnF_C2H2"/>
    <property type="match status" value="3"/>
</dbReference>
<feature type="compositionally biased region" description="Basic and acidic residues" evidence="13">
    <location>
        <begin position="439"/>
        <end position="454"/>
    </location>
</feature>
<dbReference type="PANTHER" id="PTHR45935:SF15">
    <property type="entry name" value="SCAN BOX DOMAIN-CONTAINING PROTEIN"/>
    <property type="match status" value="1"/>
</dbReference>
<dbReference type="InterPro" id="IPR003309">
    <property type="entry name" value="SCAN_dom"/>
</dbReference>
<feature type="domain" description="C2H2-type" evidence="14">
    <location>
        <begin position="356"/>
        <end position="383"/>
    </location>
</feature>
<accession>A0A6J2F3F6</accession>
<feature type="region of interest" description="Disordered" evidence="13">
    <location>
        <begin position="478"/>
        <end position="542"/>
    </location>
</feature>
<dbReference type="Proteomes" id="UP000515165">
    <property type="component" value="Chromosome 17"/>
</dbReference>
<dbReference type="PANTHER" id="PTHR45935">
    <property type="entry name" value="PROTEIN ZBED8-RELATED"/>
    <property type="match status" value="1"/>
</dbReference>
<evidence type="ECO:0000256" key="6">
    <source>
        <dbReference type="ARBA" id="ARBA00022833"/>
    </source>
</evidence>
<evidence type="ECO:0000313" key="17">
    <source>
        <dbReference type="RefSeq" id="XP_027475096.1"/>
    </source>
</evidence>
<dbReference type="InterPro" id="IPR013087">
    <property type="entry name" value="Znf_C2H2_type"/>
</dbReference>
<comment type="subcellular location">
    <subcellularLocation>
        <location evidence="2 12">Nucleus</location>
    </subcellularLocation>
</comment>
<evidence type="ECO:0000259" key="14">
    <source>
        <dbReference type="PROSITE" id="PS50157"/>
    </source>
</evidence>
<dbReference type="KEGG" id="zca:113936236"/>
<dbReference type="Gene3D" id="3.30.160.60">
    <property type="entry name" value="Classic Zinc Finger"/>
    <property type="match status" value="3"/>
</dbReference>
<dbReference type="PROSITE" id="PS00028">
    <property type="entry name" value="ZINC_FINGER_C2H2_1"/>
    <property type="match status" value="3"/>
</dbReference>
<feature type="compositionally biased region" description="Basic and acidic residues" evidence="13">
    <location>
        <begin position="130"/>
        <end position="149"/>
    </location>
</feature>
<dbReference type="InterPro" id="IPR050916">
    <property type="entry name" value="SCAN-C2H2_zinc_finger"/>
</dbReference>
<evidence type="ECO:0000313" key="16">
    <source>
        <dbReference type="Proteomes" id="UP000515165"/>
    </source>
</evidence>
<keyword evidence="9" id="KW-0804">Transcription</keyword>